<dbReference type="EMBL" id="AFNN01000010">
    <property type="protein sequence ID" value="EGL87192.1"/>
    <property type="molecule type" value="Genomic_DNA"/>
</dbReference>
<accession>F5VZ06</accession>
<comment type="caution">
    <text evidence="1">The sequence shown here is derived from an EMBL/GenBank/DDBJ whole genome shotgun (WGS) entry which is preliminary data.</text>
</comment>
<organism evidence="1 2">
    <name type="scientific">Streptococcus infantis SK1076</name>
    <dbReference type="NCBI Taxonomy" id="1005705"/>
    <lineage>
        <taxon>Bacteria</taxon>
        <taxon>Bacillati</taxon>
        <taxon>Bacillota</taxon>
        <taxon>Bacilli</taxon>
        <taxon>Lactobacillales</taxon>
        <taxon>Streptococcaceae</taxon>
        <taxon>Streptococcus</taxon>
    </lineage>
</organism>
<sequence>MAKRMILSFIVFIYYSADRIFSLFNCKSCEFAISVKRSDRINSLTSCLASSSSVFFSSICALTLVKSL</sequence>
<proteinExistence type="predicted"/>
<reference evidence="1 2" key="1">
    <citation type="submission" date="2011-04" db="EMBL/GenBank/DDBJ databases">
        <authorList>
            <person name="Durkin A.S."/>
            <person name="Radune D."/>
            <person name="Hostetler J."/>
            <person name="Torralba M."/>
            <person name="Gillis M."/>
            <person name="Methe B."/>
            <person name="Sutton G."/>
            <person name="Nelson K.E."/>
        </authorList>
    </citation>
    <scope>NUCLEOTIDE SEQUENCE [LARGE SCALE GENOMIC DNA]</scope>
    <source>
        <strain evidence="1 2">SK1076</strain>
    </source>
</reference>
<evidence type="ECO:0000313" key="2">
    <source>
        <dbReference type="Proteomes" id="UP000010138"/>
    </source>
</evidence>
<protein>
    <submittedName>
        <fullName evidence="1">Uncharacterized protein</fullName>
    </submittedName>
</protein>
<dbReference type="AlphaFoldDB" id="F5VZ06"/>
<dbReference type="Proteomes" id="UP000010138">
    <property type="component" value="Unassembled WGS sequence"/>
</dbReference>
<evidence type="ECO:0000313" key="1">
    <source>
        <dbReference type="EMBL" id="EGL87192.1"/>
    </source>
</evidence>
<gene>
    <name evidence="1" type="ORF">HMPREF9967_1745</name>
</gene>
<name>F5VZ06_9STRE</name>